<reference evidence="1 2" key="1">
    <citation type="submission" date="2018-08" db="EMBL/GenBank/DDBJ databases">
        <title>Aphanomyces genome sequencing and annotation.</title>
        <authorList>
            <person name="Minardi D."/>
            <person name="Oidtmann B."/>
            <person name="Van Der Giezen M."/>
            <person name="Studholme D.J."/>
        </authorList>
    </citation>
    <scope>NUCLEOTIDE SEQUENCE [LARGE SCALE GENOMIC DNA]</scope>
    <source>
        <strain evidence="1 2">Yx</strain>
    </source>
</reference>
<dbReference type="AlphaFoldDB" id="A0A397AX36"/>
<gene>
    <name evidence="1" type="ORF">DYB25_005378</name>
</gene>
<sequence>MLKTLYAFLDHSNDISKSFNLWFKAVTSLSWYACARMSEVLGLCGKNFSFAKSTTSQQDPDVRLEYHEYTFHDRKPESGNDRTYRLHYCQELRERDICAKHHFDKSTEHVETAMKHSFDEDLVFPQMFPQMTLLRKYSHLSASVFNCHAMSEGYVIMMLYGRVDAITSVELTVTLCKKVVAALTAGDVEIVACLGDFAPTF</sequence>
<protein>
    <submittedName>
        <fullName evidence="1">Uncharacterized protein</fullName>
    </submittedName>
</protein>
<organism evidence="1 2">
    <name type="scientific">Aphanomyces astaci</name>
    <name type="common">Crayfish plague agent</name>
    <dbReference type="NCBI Taxonomy" id="112090"/>
    <lineage>
        <taxon>Eukaryota</taxon>
        <taxon>Sar</taxon>
        <taxon>Stramenopiles</taxon>
        <taxon>Oomycota</taxon>
        <taxon>Saprolegniomycetes</taxon>
        <taxon>Saprolegniales</taxon>
        <taxon>Verrucalvaceae</taxon>
        <taxon>Aphanomyces</taxon>
    </lineage>
</organism>
<name>A0A397AX36_APHAT</name>
<accession>A0A397AX36</accession>
<dbReference type="VEuPathDB" id="FungiDB:H257_03306"/>
<dbReference type="EMBL" id="QUTA01006652">
    <property type="protein sequence ID" value="RHY10147.1"/>
    <property type="molecule type" value="Genomic_DNA"/>
</dbReference>
<proteinExistence type="predicted"/>
<dbReference type="Proteomes" id="UP000266239">
    <property type="component" value="Unassembled WGS sequence"/>
</dbReference>
<comment type="caution">
    <text evidence="1">The sequence shown here is derived from an EMBL/GenBank/DDBJ whole genome shotgun (WGS) entry which is preliminary data.</text>
</comment>
<evidence type="ECO:0000313" key="1">
    <source>
        <dbReference type="EMBL" id="RHY10147.1"/>
    </source>
</evidence>
<evidence type="ECO:0000313" key="2">
    <source>
        <dbReference type="Proteomes" id="UP000266239"/>
    </source>
</evidence>